<evidence type="ECO:0000313" key="5">
    <source>
        <dbReference type="EMBL" id="QTD52254.1"/>
    </source>
</evidence>
<organism evidence="5 6">
    <name type="scientific">Sulfidibacter corallicola</name>
    <dbReference type="NCBI Taxonomy" id="2818388"/>
    <lineage>
        <taxon>Bacteria</taxon>
        <taxon>Pseudomonadati</taxon>
        <taxon>Acidobacteriota</taxon>
        <taxon>Holophagae</taxon>
        <taxon>Acanthopleuribacterales</taxon>
        <taxon>Acanthopleuribacteraceae</taxon>
        <taxon>Sulfidibacter</taxon>
    </lineage>
</organism>
<dbReference type="PANTHER" id="PTHR10696:SF56">
    <property type="entry name" value="TAUD_TFDA-LIKE DOMAIN-CONTAINING PROTEIN"/>
    <property type="match status" value="1"/>
</dbReference>
<dbReference type="InterPro" id="IPR042098">
    <property type="entry name" value="TauD-like_sf"/>
</dbReference>
<evidence type="ECO:0000313" key="6">
    <source>
        <dbReference type="Proteomes" id="UP000663929"/>
    </source>
</evidence>
<dbReference type="Proteomes" id="UP000663929">
    <property type="component" value="Chromosome"/>
</dbReference>
<dbReference type="SUPFAM" id="SSF51197">
    <property type="entry name" value="Clavaminate synthase-like"/>
    <property type="match status" value="1"/>
</dbReference>
<gene>
    <name evidence="5" type="ORF">J3U87_07250</name>
</gene>
<proteinExistence type="predicted"/>
<reference evidence="5" key="1">
    <citation type="submission" date="2021-03" db="EMBL/GenBank/DDBJ databases">
        <title>Acanthopleuribacteraceae sp. M133.</title>
        <authorList>
            <person name="Wang G."/>
        </authorList>
    </citation>
    <scope>NUCLEOTIDE SEQUENCE</scope>
    <source>
        <strain evidence="5">M133</strain>
    </source>
</reference>
<feature type="domain" description="TauD/TfdA-like" evidence="4">
    <location>
        <begin position="40"/>
        <end position="336"/>
    </location>
</feature>
<evidence type="ECO:0000256" key="3">
    <source>
        <dbReference type="ARBA" id="ARBA00023194"/>
    </source>
</evidence>
<keyword evidence="3" id="KW-0045">Antibiotic biosynthesis</keyword>
<dbReference type="RefSeq" id="WP_237382363.1">
    <property type="nucleotide sequence ID" value="NZ_CP071793.1"/>
</dbReference>
<dbReference type="PANTHER" id="PTHR10696">
    <property type="entry name" value="GAMMA-BUTYROBETAINE HYDROXYLASE-RELATED"/>
    <property type="match status" value="1"/>
</dbReference>
<accession>A0A8A4TSW7</accession>
<dbReference type="EMBL" id="CP071793">
    <property type="protein sequence ID" value="QTD52254.1"/>
    <property type="molecule type" value="Genomic_DNA"/>
</dbReference>
<dbReference type="InterPro" id="IPR050411">
    <property type="entry name" value="AlphaKG_dependent_hydroxylases"/>
</dbReference>
<dbReference type="Pfam" id="PF02668">
    <property type="entry name" value="TauD"/>
    <property type="match status" value="1"/>
</dbReference>
<dbReference type="KEGG" id="scor:J3U87_07250"/>
<dbReference type="InterPro" id="IPR003819">
    <property type="entry name" value="TauD/TfdA-like"/>
</dbReference>
<protein>
    <submittedName>
        <fullName evidence="5">TauD/TfdA family dioxygenase</fullName>
    </submittedName>
</protein>
<keyword evidence="6" id="KW-1185">Reference proteome</keyword>
<comment type="cofactor">
    <cofactor evidence="1">
        <name>Fe(2+)</name>
        <dbReference type="ChEBI" id="CHEBI:29033"/>
    </cofactor>
</comment>
<dbReference type="GO" id="GO:0017000">
    <property type="term" value="P:antibiotic biosynthetic process"/>
    <property type="evidence" value="ECO:0007669"/>
    <property type="project" value="UniProtKB-KW"/>
</dbReference>
<sequence>MKQSKSLTRGRRRKVGDDRELVRRSFIPGLEALPLVLEPAFPGLDLVRWLETHRADLDKWLHGHGAVLLRGFPGLVSGDTRVFEAVSDVLADGDLLPYVYRSTPRTRVGDRHLYTSTEYPADQEIPLHNENAYASVWPLRIWFFAAVTADRGGATPIADSRAVWRAIPPEVRERFATRGVMYIRNYGEIDLPWQVAFQTEARDEVETFCRGRGIEWHWGAGDRLQTRQICQGVAQHPVTGDPVWFNQAHLFHPSALAAEVREGLCQALGSEGLPRDARYGDGSPIEDEALAAIRAAFAEASRSFPWRLGDLLILDNMLTAHGRHPFEGRRRVLVGMARPHRAPLARETATSARRTTQVSR</sequence>
<dbReference type="GO" id="GO:0016706">
    <property type="term" value="F:2-oxoglutarate-dependent dioxygenase activity"/>
    <property type="evidence" value="ECO:0007669"/>
    <property type="project" value="UniProtKB-ARBA"/>
</dbReference>
<evidence type="ECO:0000256" key="2">
    <source>
        <dbReference type="ARBA" id="ARBA00023002"/>
    </source>
</evidence>
<dbReference type="AlphaFoldDB" id="A0A8A4TSW7"/>
<evidence type="ECO:0000256" key="1">
    <source>
        <dbReference type="ARBA" id="ARBA00001954"/>
    </source>
</evidence>
<keyword evidence="2" id="KW-0560">Oxidoreductase</keyword>
<name>A0A8A4TSW7_SULCO</name>
<evidence type="ECO:0000259" key="4">
    <source>
        <dbReference type="Pfam" id="PF02668"/>
    </source>
</evidence>
<dbReference type="Gene3D" id="3.60.130.10">
    <property type="entry name" value="Clavaminate synthase-like"/>
    <property type="match status" value="1"/>
</dbReference>
<keyword evidence="5" id="KW-0223">Dioxygenase</keyword>